<name>D0MRX4_PHYIT</name>
<organism evidence="2 3">
    <name type="scientific">Phytophthora infestans (strain T30-4)</name>
    <name type="common">Potato late blight agent</name>
    <dbReference type="NCBI Taxonomy" id="403677"/>
    <lineage>
        <taxon>Eukaryota</taxon>
        <taxon>Sar</taxon>
        <taxon>Stramenopiles</taxon>
        <taxon>Oomycota</taxon>
        <taxon>Peronosporomycetes</taxon>
        <taxon>Peronosporales</taxon>
        <taxon>Peronosporaceae</taxon>
        <taxon>Phytophthora</taxon>
    </lineage>
</organism>
<dbReference type="KEGG" id="pif:PITG_22670"/>
<dbReference type="OrthoDB" id="88937at2759"/>
<evidence type="ECO:0000313" key="3">
    <source>
        <dbReference type="Proteomes" id="UP000006643"/>
    </source>
</evidence>
<feature type="chain" id="PRO_5003011303" evidence="1">
    <location>
        <begin position="22"/>
        <end position="83"/>
    </location>
</feature>
<proteinExistence type="predicted"/>
<sequence length="83" mass="8418">MKICLTALVAIGAIVCAPASAQPLRVCQSPCGAQNSDQNIWVATCCQQKGATSDDAFNKCCASSCSTGSPCKWENLGSASASS</sequence>
<dbReference type="HOGENOM" id="CLU_2547503_0_0_1"/>
<dbReference type="AlphaFoldDB" id="D0MRX4"/>
<dbReference type="VEuPathDB" id="FungiDB:PITG_22670"/>
<dbReference type="RefSeq" id="XP_002909429.1">
    <property type="nucleotide sequence ID" value="XM_002909383.1"/>
</dbReference>
<keyword evidence="3" id="KW-1185">Reference proteome</keyword>
<evidence type="ECO:0000256" key="1">
    <source>
        <dbReference type="SAM" id="SignalP"/>
    </source>
</evidence>
<accession>D0MRX4</accession>
<dbReference type="Proteomes" id="UP000006643">
    <property type="component" value="Unassembled WGS sequence"/>
</dbReference>
<feature type="signal peptide" evidence="1">
    <location>
        <begin position="1"/>
        <end position="21"/>
    </location>
</feature>
<keyword evidence="1" id="KW-0732">Signal</keyword>
<dbReference type="GeneID" id="9472741"/>
<evidence type="ECO:0000313" key="2">
    <source>
        <dbReference type="EMBL" id="EEY58243.1"/>
    </source>
</evidence>
<reference evidence="3" key="1">
    <citation type="journal article" date="2009" name="Nature">
        <title>Genome sequence and analysis of the Irish potato famine pathogen Phytophthora infestans.</title>
        <authorList>
            <consortium name="The Broad Institute Genome Sequencing Platform"/>
            <person name="Haas B.J."/>
            <person name="Kamoun S."/>
            <person name="Zody M.C."/>
            <person name="Jiang R.H."/>
            <person name="Handsaker R.E."/>
            <person name="Cano L.M."/>
            <person name="Grabherr M."/>
            <person name="Kodira C.D."/>
            <person name="Raffaele S."/>
            <person name="Torto-Alalibo T."/>
            <person name="Bozkurt T.O."/>
            <person name="Ah-Fong A.M."/>
            <person name="Alvarado L."/>
            <person name="Anderson V.L."/>
            <person name="Armstrong M.R."/>
            <person name="Avrova A."/>
            <person name="Baxter L."/>
            <person name="Beynon J."/>
            <person name="Boevink P.C."/>
            <person name="Bollmann S.R."/>
            <person name="Bos J.I."/>
            <person name="Bulone V."/>
            <person name="Cai G."/>
            <person name="Cakir C."/>
            <person name="Carrington J.C."/>
            <person name="Chawner M."/>
            <person name="Conti L."/>
            <person name="Costanzo S."/>
            <person name="Ewan R."/>
            <person name="Fahlgren N."/>
            <person name="Fischbach M.A."/>
            <person name="Fugelstad J."/>
            <person name="Gilroy E.M."/>
            <person name="Gnerre S."/>
            <person name="Green P.J."/>
            <person name="Grenville-Briggs L.J."/>
            <person name="Griffith J."/>
            <person name="Grunwald N.J."/>
            <person name="Horn K."/>
            <person name="Horner N.R."/>
            <person name="Hu C.H."/>
            <person name="Huitema E."/>
            <person name="Jeong D.H."/>
            <person name="Jones A.M."/>
            <person name="Jones J.D."/>
            <person name="Jones R.W."/>
            <person name="Karlsson E.K."/>
            <person name="Kunjeti S.G."/>
            <person name="Lamour K."/>
            <person name="Liu Z."/>
            <person name="Ma L."/>
            <person name="Maclean D."/>
            <person name="Chibucos M.C."/>
            <person name="McDonald H."/>
            <person name="McWalters J."/>
            <person name="Meijer H.J."/>
            <person name="Morgan W."/>
            <person name="Morris P.F."/>
            <person name="Munro C.A."/>
            <person name="O'Neill K."/>
            <person name="Ospina-Giraldo M."/>
            <person name="Pinzon A."/>
            <person name="Pritchard L."/>
            <person name="Ramsahoye B."/>
            <person name="Ren Q."/>
            <person name="Restrepo S."/>
            <person name="Roy S."/>
            <person name="Sadanandom A."/>
            <person name="Savidor A."/>
            <person name="Schornack S."/>
            <person name="Schwartz D.C."/>
            <person name="Schumann U.D."/>
            <person name="Schwessinger B."/>
            <person name="Seyer L."/>
            <person name="Sharpe T."/>
            <person name="Silvar C."/>
            <person name="Song J."/>
            <person name="Studholme D.J."/>
            <person name="Sykes S."/>
            <person name="Thines M."/>
            <person name="van de Vondervoort P.J."/>
            <person name="Phuntumart V."/>
            <person name="Wawra S."/>
            <person name="Weide R."/>
            <person name="Win J."/>
            <person name="Young C."/>
            <person name="Zhou S."/>
            <person name="Fry W."/>
            <person name="Meyers B.C."/>
            <person name="van West P."/>
            <person name="Ristaino J."/>
            <person name="Govers F."/>
            <person name="Birch P.R."/>
            <person name="Whisson S.C."/>
            <person name="Judelson H.S."/>
            <person name="Nusbaum C."/>
        </authorList>
    </citation>
    <scope>NUCLEOTIDE SEQUENCE [LARGE SCALE GENOMIC DNA]</scope>
    <source>
        <strain evidence="3">T30-4</strain>
    </source>
</reference>
<dbReference type="InParanoid" id="D0MRX4"/>
<dbReference type="EMBL" id="DS028118">
    <property type="protein sequence ID" value="EEY58243.1"/>
    <property type="molecule type" value="Genomic_DNA"/>
</dbReference>
<gene>
    <name evidence="2" type="ORF">PITG_22670</name>
</gene>
<protein>
    <submittedName>
        <fullName evidence="2">PcF and SCR74-like cys-rich secreted peptide, putative</fullName>
    </submittedName>
</protein>